<dbReference type="PANTHER" id="PTHR12993:SF11">
    <property type="entry name" value="N-ACETYLGLUCOSAMINYL-PHOSPHATIDYLINOSITOL DE-N-ACETYLASE"/>
    <property type="match status" value="1"/>
</dbReference>
<accession>A0A6B3N9K0</accession>
<dbReference type="SUPFAM" id="SSF102588">
    <property type="entry name" value="LmbE-like"/>
    <property type="match status" value="1"/>
</dbReference>
<dbReference type="GO" id="GO:0016811">
    <property type="term" value="F:hydrolase activity, acting on carbon-nitrogen (but not peptide) bonds, in linear amides"/>
    <property type="evidence" value="ECO:0007669"/>
    <property type="project" value="TreeGrafter"/>
</dbReference>
<dbReference type="PANTHER" id="PTHR12993">
    <property type="entry name" value="N-ACETYLGLUCOSAMINYL-PHOSPHATIDYLINOSITOL DE-N-ACETYLASE-RELATED"/>
    <property type="match status" value="1"/>
</dbReference>
<sequence>MIQYEKYNLERSTLVFSPHPDDETLGCGGTIIRKKQAGADVKIVFMTDGSTSHSHLMPANKLKAIRASEALAAAQKLGVEASDVIFLEVKDGTLANHQDAASKRVVEIILKYLPEEIFIPYYQDGISDHNATNTVVVSALKKSGLNATVYEYPIWFWNQWPWTDCGRESQKLLPFLQDSLRSGLRFFNDFRCSVYIGDVLDLKRTALEQHKSQMVRLINNSRWLTLGDVSKGEFLKCFFQETEVFYRYKIEV</sequence>
<gene>
    <name evidence="1" type="ORF">F6J89_11760</name>
</gene>
<dbReference type="Gene3D" id="3.40.50.10320">
    <property type="entry name" value="LmbE-like"/>
    <property type="match status" value="1"/>
</dbReference>
<proteinExistence type="predicted"/>
<organism evidence="1">
    <name type="scientific">Symploca sp. SIO1C4</name>
    <dbReference type="NCBI Taxonomy" id="2607765"/>
    <lineage>
        <taxon>Bacteria</taxon>
        <taxon>Bacillati</taxon>
        <taxon>Cyanobacteriota</taxon>
        <taxon>Cyanophyceae</taxon>
        <taxon>Coleofasciculales</taxon>
        <taxon>Coleofasciculaceae</taxon>
        <taxon>Symploca</taxon>
    </lineage>
</organism>
<protein>
    <submittedName>
        <fullName evidence="1">PIG-L family deacetylase</fullName>
    </submittedName>
</protein>
<dbReference type="InterPro" id="IPR024078">
    <property type="entry name" value="LmbE-like_dom_sf"/>
</dbReference>
<dbReference type="EMBL" id="JAAHFQ010000192">
    <property type="protein sequence ID" value="NER28280.1"/>
    <property type="molecule type" value="Genomic_DNA"/>
</dbReference>
<dbReference type="InterPro" id="IPR003737">
    <property type="entry name" value="GlcNAc_PI_deacetylase-related"/>
</dbReference>
<dbReference type="Pfam" id="PF02585">
    <property type="entry name" value="PIG-L"/>
    <property type="match status" value="1"/>
</dbReference>
<reference evidence="1" key="1">
    <citation type="submission" date="2019-11" db="EMBL/GenBank/DDBJ databases">
        <title>Genomic insights into an expanded diversity of filamentous marine cyanobacteria reveals the extraordinary biosynthetic potential of Moorea and Okeania.</title>
        <authorList>
            <person name="Ferreira Leao T."/>
            <person name="Wang M."/>
            <person name="Moss N."/>
            <person name="Da Silva R."/>
            <person name="Sanders J."/>
            <person name="Nurk S."/>
            <person name="Gurevich A."/>
            <person name="Humphrey G."/>
            <person name="Reher R."/>
            <person name="Zhu Q."/>
            <person name="Belda-Ferre P."/>
            <person name="Glukhov E."/>
            <person name="Rex R."/>
            <person name="Dorrestein P.C."/>
            <person name="Knight R."/>
            <person name="Pevzner P."/>
            <person name="Gerwick W.H."/>
            <person name="Gerwick L."/>
        </authorList>
    </citation>
    <scope>NUCLEOTIDE SEQUENCE</scope>
    <source>
        <strain evidence="1">SIO1C4</strain>
    </source>
</reference>
<comment type="caution">
    <text evidence="1">The sequence shown here is derived from an EMBL/GenBank/DDBJ whole genome shotgun (WGS) entry which is preliminary data.</text>
</comment>
<dbReference type="AlphaFoldDB" id="A0A6B3N9K0"/>
<evidence type="ECO:0000313" key="1">
    <source>
        <dbReference type="EMBL" id="NER28280.1"/>
    </source>
</evidence>
<name>A0A6B3N9K0_9CYAN</name>